<dbReference type="InterPro" id="IPR004837">
    <property type="entry name" value="NaCa_Exmemb"/>
</dbReference>
<evidence type="ECO:0000259" key="6">
    <source>
        <dbReference type="Pfam" id="PF01699"/>
    </source>
</evidence>
<dbReference type="PANTHER" id="PTHR10846:SF8">
    <property type="entry name" value="INNER MEMBRANE PROTEIN YRBG"/>
    <property type="match status" value="1"/>
</dbReference>
<evidence type="ECO:0000256" key="2">
    <source>
        <dbReference type="ARBA" id="ARBA00022692"/>
    </source>
</evidence>
<evidence type="ECO:0000313" key="8">
    <source>
        <dbReference type="Proteomes" id="UP000003730"/>
    </source>
</evidence>
<evidence type="ECO:0000313" key="7">
    <source>
        <dbReference type="EMBL" id="EGV43647.1"/>
    </source>
</evidence>
<gene>
    <name evidence="7" type="ORF">BZARG_2771</name>
</gene>
<dbReference type="InterPro" id="IPR004481">
    <property type="entry name" value="K/Na/Ca-exchanger"/>
</dbReference>
<evidence type="ECO:0000256" key="3">
    <source>
        <dbReference type="ARBA" id="ARBA00022989"/>
    </source>
</evidence>
<protein>
    <submittedName>
        <fullName evidence="7">Calcium/sodium antiporter</fullName>
    </submittedName>
</protein>
<comment type="subcellular location">
    <subcellularLocation>
        <location evidence="1">Membrane</location>
        <topology evidence="1">Multi-pass membrane protein</topology>
    </subcellularLocation>
</comment>
<dbReference type="EMBL" id="AFXZ01000020">
    <property type="protein sequence ID" value="EGV43647.1"/>
    <property type="molecule type" value="Genomic_DNA"/>
</dbReference>
<keyword evidence="8" id="KW-1185">Reference proteome</keyword>
<reference evidence="7 8" key="1">
    <citation type="journal article" date="2008" name="Int. J. Syst. Evol. Microbiol.">
        <title>Bizionia argentinensis sp. nov., isolated from surface marine water in Antarctica.</title>
        <authorList>
            <person name="Bercovich A."/>
            <person name="Vazquez S.C."/>
            <person name="Yankilevich P."/>
            <person name="Coria S.H."/>
            <person name="Foti M."/>
            <person name="Hernandez E."/>
            <person name="Vidal A."/>
            <person name="Ruberto L."/>
            <person name="Melo C."/>
            <person name="Marenssi S."/>
            <person name="Criscuolo M."/>
            <person name="Memoli M."/>
            <person name="Arguelles M."/>
            <person name="Mac Cormack W.P."/>
        </authorList>
    </citation>
    <scope>NUCLEOTIDE SEQUENCE [LARGE SCALE GENOMIC DNA]</scope>
    <source>
        <strain evidence="7 8">JUB59</strain>
    </source>
</reference>
<feature type="transmembrane region" description="Helical" evidence="5">
    <location>
        <begin position="301"/>
        <end position="317"/>
    </location>
</feature>
<feature type="domain" description="Sodium/calcium exchanger membrane region" evidence="6">
    <location>
        <begin position="171"/>
        <end position="315"/>
    </location>
</feature>
<dbReference type="GO" id="GO:0005886">
    <property type="term" value="C:plasma membrane"/>
    <property type="evidence" value="ECO:0007669"/>
    <property type="project" value="TreeGrafter"/>
</dbReference>
<evidence type="ECO:0000256" key="1">
    <source>
        <dbReference type="ARBA" id="ARBA00004141"/>
    </source>
</evidence>
<name>G2ED46_9FLAO</name>
<dbReference type="Pfam" id="PF01699">
    <property type="entry name" value="Na_Ca_ex"/>
    <property type="match status" value="2"/>
</dbReference>
<keyword evidence="2 5" id="KW-0812">Transmembrane</keyword>
<feature type="transmembrane region" description="Helical" evidence="5">
    <location>
        <begin position="241"/>
        <end position="261"/>
    </location>
</feature>
<feature type="transmembrane region" description="Helical" evidence="5">
    <location>
        <begin position="101"/>
        <end position="117"/>
    </location>
</feature>
<organism evidence="7 8">
    <name type="scientific">Bizionia argentinensis JUB59</name>
    <dbReference type="NCBI Taxonomy" id="1046627"/>
    <lineage>
        <taxon>Bacteria</taxon>
        <taxon>Pseudomonadati</taxon>
        <taxon>Bacteroidota</taxon>
        <taxon>Flavobacteriia</taxon>
        <taxon>Flavobacteriales</taxon>
        <taxon>Flavobacteriaceae</taxon>
        <taxon>Bizionia</taxon>
    </lineage>
</organism>
<dbReference type="PANTHER" id="PTHR10846">
    <property type="entry name" value="SODIUM/POTASSIUM/CALCIUM EXCHANGER"/>
    <property type="match status" value="1"/>
</dbReference>
<dbReference type="STRING" id="1046627.BZARG_2771"/>
<feature type="transmembrane region" description="Helical" evidence="5">
    <location>
        <begin position="129"/>
        <end position="146"/>
    </location>
</feature>
<dbReference type="RefSeq" id="WP_008636803.1">
    <property type="nucleotide sequence ID" value="NZ_AFXZ01000020.1"/>
</dbReference>
<dbReference type="GO" id="GO:0008273">
    <property type="term" value="F:calcium, potassium:sodium antiporter activity"/>
    <property type="evidence" value="ECO:0007669"/>
    <property type="project" value="TreeGrafter"/>
</dbReference>
<feature type="domain" description="Sodium/calcium exchanger membrane region" evidence="6">
    <location>
        <begin position="2"/>
        <end position="143"/>
    </location>
</feature>
<evidence type="ECO:0000256" key="4">
    <source>
        <dbReference type="ARBA" id="ARBA00023136"/>
    </source>
</evidence>
<dbReference type="eggNOG" id="COG0530">
    <property type="taxonomic scope" value="Bacteria"/>
</dbReference>
<feature type="transmembrane region" description="Helical" evidence="5">
    <location>
        <begin position="167"/>
        <end position="186"/>
    </location>
</feature>
<dbReference type="NCBIfam" id="TIGR00367">
    <property type="entry name" value="calcium/sodium antiporter"/>
    <property type="match status" value="1"/>
</dbReference>
<comment type="caution">
    <text evidence="7">The sequence shown here is derived from an EMBL/GenBank/DDBJ whole genome shotgun (WGS) entry which is preliminary data.</text>
</comment>
<sequence length="319" mass="33969">MSIVLMLLGLVLLVVGGEFLVRASVALSFKFKVSKLVIGMTVVSFATSVPELLVSLQAALDGSPDISLGNVIGSNIANIGLVLGITAFITPLAIDKDFFKLNWPMMMLLSVALYFMLQSGSVLDFKEGLALMISLVLFLFIIIRRSRKANGLDADTSGVDSVLQKTSNFKIIIWLAIGGVALYFGSDWLVIGAKDMALSMGVSERVISVTMVAIGTSVPELAASVIAALKQEKGISLGNLIGSNIFNIASVLGLTAMIHPIAVINPNILGEDMFWMLGFSGILVLLAFLPKQFSLGRYKGALLLGSYLLFVSLAFLGEN</sequence>
<dbReference type="Proteomes" id="UP000003730">
    <property type="component" value="Unassembled WGS sequence"/>
</dbReference>
<dbReference type="OrthoDB" id="9794225at2"/>
<proteinExistence type="predicted"/>
<dbReference type="GO" id="GO:0005262">
    <property type="term" value="F:calcium channel activity"/>
    <property type="evidence" value="ECO:0007669"/>
    <property type="project" value="TreeGrafter"/>
</dbReference>
<feature type="transmembrane region" description="Helical" evidence="5">
    <location>
        <begin position="206"/>
        <end position="229"/>
    </location>
</feature>
<dbReference type="InterPro" id="IPR044880">
    <property type="entry name" value="NCX_ion-bd_dom_sf"/>
</dbReference>
<keyword evidence="3 5" id="KW-1133">Transmembrane helix</keyword>
<dbReference type="GO" id="GO:0006874">
    <property type="term" value="P:intracellular calcium ion homeostasis"/>
    <property type="evidence" value="ECO:0007669"/>
    <property type="project" value="TreeGrafter"/>
</dbReference>
<dbReference type="AlphaFoldDB" id="G2ED46"/>
<accession>G2ED46</accession>
<keyword evidence="4 5" id="KW-0472">Membrane</keyword>
<dbReference type="Gene3D" id="1.20.1420.30">
    <property type="entry name" value="NCX, central ion-binding region"/>
    <property type="match status" value="1"/>
</dbReference>
<evidence type="ECO:0000256" key="5">
    <source>
        <dbReference type="SAM" id="Phobius"/>
    </source>
</evidence>
<feature type="transmembrane region" description="Helical" evidence="5">
    <location>
        <begin position="273"/>
        <end position="289"/>
    </location>
</feature>
<feature type="transmembrane region" description="Helical" evidence="5">
    <location>
        <begin position="76"/>
        <end position="94"/>
    </location>
</feature>